<accession>B3T7B0</accession>
<dbReference type="InterPro" id="IPR004569">
    <property type="entry name" value="PyrdxlP_synth_PdxJ"/>
</dbReference>
<evidence type="ECO:0000313" key="4">
    <source>
        <dbReference type="EMBL" id="ABZ08469.1"/>
    </source>
</evidence>
<dbReference type="Gene3D" id="3.20.20.70">
    <property type="entry name" value="Aldolase class I"/>
    <property type="match status" value="1"/>
</dbReference>
<keyword evidence="2" id="KW-0808">Transferase</keyword>
<dbReference type="PANTHER" id="PTHR30456">
    <property type="entry name" value="PYRIDOXINE 5'-PHOSPHATE SYNTHASE"/>
    <property type="match status" value="1"/>
</dbReference>
<dbReference type="NCBIfam" id="TIGR00559">
    <property type="entry name" value="pdxJ"/>
    <property type="match status" value="1"/>
</dbReference>
<dbReference type="NCBIfam" id="NF003625">
    <property type="entry name" value="PRK05265.1-3"/>
    <property type="match status" value="1"/>
</dbReference>
<dbReference type="InterPro" id="IPR036130">
    <property type="entry name" value="Pyridoxine-5'_phos_synth"/>
</dbReference>
<reference evidence="4" key="1">
    <citation type="journal article" date="2008" name="ISME J.">
        <title>Genomic patterns of recombination, clonal divergence and environment in marine microbial populations.</title>
        <authorList>
            <person name="Konstantinidis K.T."/>
            <person name="Delong E.F."/>
        </authorList>
    </citation>
    <scope>NUCLEOTIDE SEQUENCE</scope>
</reference>
<dbReference type="SUPFAM" id="SSF63892">
    <property type="entry name" value="Pyridoxine 5'-phosphate synthase"/>
    <property type="match status" value="1"/>
</dbReference>
<dbReference type="AlphaFoldDB" id="B3T7B0"/>
<sequence length="250" mass="27759">MILLGVNVDHAATVRQARYRDEPNTFGGFVEPDPAEIAWRAEDAGADGITMHVREDRRHMQTDDVERYLESKRTRLNLEMSWAEEMVEYALRIKPDSVCLVPEHREEVTTEGGLDVAGNLEKAKEVTTVLVEAGIPVSMFIDPENSQLEASAEVGAPWVELHTGNFARAWFDEAARAREMAALREGMELGIHLGLRVNAGHGINYLNVADACTLEQVYEFNIGHSIISRALFSGIEEAVSTMRSLLNPGL</sequence>
<dbReference type="GO" id="GO:0033856">
    <property type="term" value="F:pyridoxine 5'-phosphate synthase activity"/>
    <property type="evidence" value="ECO:0007669"/>
    <property type="project" value="InterPro"/>
</dbReference>
<dbReference type="GO" id="GO:0008615">
    <property type="term" value="P:pyridoxine biosynthetic process"/>
    <property type="evidence" value="ECO:0007669"/>
    <property type="project" value="UniProtKB-KW"/>
</dbReference>
<evidence type="ECO:0000256" key="2">
    <source>
        <dbReference type="ARBA" id="ARBA00022679"/>
    </source>
</evidence>
<evidence type="ECO:0000256" key="1">
    <source>
        <dbReference type="ARBA" id="ARBA00022490"/>
    </source>
</evidence>
<dbReference type="Pfam" id="PF03740">
    <property type="entry name" value="PdxJ"/>
    <property type="match status" value="1"/>
</dbReference>
<dbReference type="InterPro" id="IPR013785">
    <property type="entry name" value="Aldolase_TIM"/>
</dbReference>
<organism evidence="4">
    <name type="scientific">uncultured marine microorganism HF4000_APKG3D20</name>
    <dbReference type="NCBI Taxonomy" id="455549"/>
    <lineage>
        <taxon>unclassified sequences</taxon>
        <taxon>environmental samples</taxon>
    </lineage>
</organism>
<dbReference type="CDD" id="cd00003">
    <property type="entry name" value="PNPsynthase"/>
    <property type="match status" value="1"/>
</dbReference>
<dbReference type="PANTHER" id="PTHR30456:SF0">
    <property type="entry name" value="PYRIDOXINE 5'-PHOSPHATE SYNTHASE"/>
    <property type="match status" value="1"/>
</dbReference>
<gene>
    <name evidence="4" type="ORF">ALOHA_HF4000APKG3D20ctg1g17</name>
</gene>
<keyword evidence="3" id="KW-0664">Pyridoxine biosynthesis</keyword>
<keyword evidence="1" id="KW-0963">Cytoplasm</keyword>
<dbReference type="EMBL" id="EU016629">
    <property type="protein sequence ID" value="ABZ08469.1"/>
    <property type="molecule type" value="Genomic_DNA"/>
</dbReference>
<name>B3T7B0_9ZZZZ</name>
<protein>
    <submittedName>
        <fullName evidence="4">Putative Pyridoxal phosphate biosynthesis protein PdxJ</fullName>
    </submittedName>
</protein>
<evidence type="ECO:0000256" key="3">
    <source>
        <dbReference type="ARBA" id="ARBA00023096"/>
    </source>
</evidence>
<dbReference type="NCBIfam" id="NF003627">
    <property type="entry name" value="PRK05265.1-5"/>
    <property type="match status" value="1"/>
</dbReference>
<dbReference type="HAMAP" id="MF_00279">
    <property type="entry name" value="PdxJ"/>
    <property type="match status" value="1"/>
</dbReference>
<proteinExistence type="inferred from homology"/>